<feature type="domain" description="Disease resistance R13L4/SHOC-2-like LRR" evidence="8">
    <location>
        <begin position="552"/>
        <end position="880"/>
    </location>
</feature>
<evidence type="ECO:0000259" key="7">
    <source>
        <dbReference type="Pfam" id="PF23559"/>
    </source>
</evidence>
<dbReference type="GO" id="GO:0043531">
    <property type="term" value="F:ADP binding"/>
    <property type="evidence" value="ECO:0007669"/>
    <property type="project" value="InterPro"/>
</dbReference>
<dbReference type="SUPFAM" id="SSF52058">
    <property type="entry name" value="L domain-like"/>
    <property type="match status" value="1"/>
</dbReference>
<dbReference type="Pfam" id="PF18052">
    <property type="entry name" value="Rx_N"/>
    <property type="match status" value="1"/>
</dbReference>
<dbReference type="Pfam" id="PF00931">
    <property type="entry name" value="NB-ARC"/>
    <property type="match status" value="1"/>
</dbReference>
<dbReference type="InterPro" id="IPR036388">
    <property type="entry name" value="WH-like_DNA-bd_sf"/>
</dbReference>
<evidence type="ECO:0000256" key="3">
    <source>
        <dbReference type="ARBA" id="ARBA00022741"/>
    </source>
</evidence>
<dbReference type="Pfam" id="PF23598">
    <property type="entry name" value="LRR_14"/>
    <property type="match status" value="1"/>
</dbReference>
<dbReference type="PRINTS" id="PR00364">
    <property type="entry name" value="DISEASERSIST"/>
</dbReference>
<dbReference type="InterPro" id="IPR055414">
    <property type="entry name" value="LRR_R13L4/SHOC2-like"/>
</dbReference>
<dbReference type="InterPro" id="IPR044974">
    <property type="entry name" value="Disease_R_plants"/>
</dbReference>
<name>A0A7N0UW39_KALFE</name>
<dbReference type="Gene3D" id="1.10.8.430">
    <property type="entry name" value="Helical domain of apoptotic protease-activating factors"/>
    <property type="match status" value="1"/>
</dbReference>
<sequence length="951" mass="108936">MAEAVLVAAILPKFIALLESEVNLHQNMRKDLLSIKDELENMKAFLNIEQDATTRSHLLDEVWVKQVRRIALECENIVDEFMLHFARDHHNGSCTCFASVAHSFKNLVAHRDMTSRIKDVISRFKKVRESNQKYRTYRAFSSKKPSEYNPQHDALFHNDNLVGTEKHKRQLIDMLVSSDKPLKVVSVYGMGGVGKTSLVKNIYSDEEVKAKFKIRAWITVSQTFETCTILKNLIRQLHMMQHESQDLGIKRWLEMRQEIDKLMDHINLIDLQELARNMISTKRYLIVLDDIWSTDAWHALKNTFSDSSCGSRLLISTRNKDIALAASFGKREHIFHLQPLNEEHSLKLFRNITFGGGSCPDHLVEVTNRILKQCGGVPLAIVAISGVLVRKDMSTSREWDGISRNLGAALDSTHRVLSLSYDDLPYNLKPCYLYLSIFPEDYLIQKRRLIRLWIAEGFVERKENMTREEVAESYLTELVQRSLIQVADTAIDAIVDTYIIHRLLRDLIIQKAEDQNFATVGRDDKKLWPRKVHRLSLHNHLSILQDYHICRQLRSLFLFEVNQQPTNASIPSLFSLHSNFKMLTVLDLQGNILKEFPTNIGKLTNLRYLNLSHTDLEIVPSSIGKLQKLETLDLKFTHVTELPEEILKLQQLRHLLVYQYNDDTSAPCGFKAPAGIGNLQSLECLLSVDAGQSCDSVAIKLGMLTQLRRLSITNFSNQNADALCSSIKKLCNLRVLSVFSSVNSSEFQAMNLKLLEFPSQSLQCLYLTGKLDSLPPWMGMLQNLVKLCLRSSKLQSDPLETVGRLPKLKELELNEVCTSTELQFEAGKFPELQILVLQNFKLLEKIILQQGTMPKLERFRIASCKRLRMVPIGIEHLAKLIVLDFVNMPSEILTPMDRGEPTTFENVKDVNWAYNHKGTWNLLKLTPTGNDSYMHSRLDSFTKRINDIEGK</sequence>
<dbReference type="Proteomes" id="UP000594263">
    <property type="component" value="Unplaced"/>
</dbReference>
<evidence type="ECO:0000259" key="8">
    <source>
        <dbReference type="Pfam" id="PF23598"/>
    </source>
</evidence>
<reference evidence="9" key="1">
    <citation type="submission" date="2021-01" db="UniProtKB">
        <authorList>
            <consortium name="EnsemblPlants"/>
        </authorList>
    </citation>
    <scope>IDENTIFICATION</scope>
</reference>
<dbReference type="Gene3D" id="3.80.10.10">
    <property type="entry name" value="Ribonuclease Inhibitor"/>
    <property type="match status" value="1"/>
</dbReference>
<dbReference type="Gene3D" id="1.10.10.10">
    <property type="entry name" value="Winged helix-like DNA-binding domain superfamily/Winged helix DNA-binding domain"/>
    <property type="match status" value="1"/>
</dbReference>
<proteinExistence type="predicted"/>
<dbReference type="InterPro" id="IPR058922">
    <property type="entry name" value="WHD_DRP"/>
</dbReference>
<keyword evidence="3" id="KW-0547">Nucleotide-binding</keyword>
<dbReference type="SMART" id="SM00369">
    <property type="entry name" value="LRR_TYP"/>
    <property type="match status" value="3"/>
</dbReference>
<keyword evidence="4" id="KW-0611">Plant defense</keyword>
<dbReference type="InterPro" id="IPR032675">
    <property type="entry name" value="LRR_dom_sf"/>
</dbReference>
<evidence type="ECO:0000259" key="5">
    <source>
        <dbReference type="Pfam" id="PF00931"/>
    </source>
</evidence>
<keyword evidence="10" id="KW-1185">Reference proteome</keyword>
<dbReference type="InterPro" id="IPR041118">
    <property type="entry name" value="Rx_N"/>
</dbReference>
<evidence type="ECO:0000256" key="4">
    <source>
        <dbReference type="ARBA" id="ARBA00022821"/>
    </source>
</evidence>
<organism evidence="9 10">
    <name type="scientific">Kalanchoe fedtschenkoi</name>
    <name type="common">Lavender scallops</name>
    <name type="synonym">South American air plant</name>
    <dbReference type="NCBI Taxonomy" id="63787"/>
    <lineage>
        <taxon>Eukaryota</taxon>
        <taxon>Viridiplantae</taxon>
        <taxon>Streptophyta</taxon>
        <taxon>Embryophyta</taxon>
        <taxon>Tracheophyta</taxon>
        <taxon>Spermatophyta</taxon>
        <taxon>Magnoliopsida</taxon>
        <taxon>eudicotyledons</taxon>
        <taxon>Gunneridae</taxon>
        <taxon>Pentapetalae</taxon>
        <taxon>Saxifragales</taxon>
        <taxon>Crassulaceae</taxon>
        <taxon>Kalanchoe</taxon>
    </lineage>
</organism>
<keyword evidence="1" id="KW-0433">Leucine-rich repeat</keyword>
<evidence type="ECO:0000256" key="2">
    <source>
        <dbReference type="ARBA" id="ARBA00022737"/>
    </source>
</evidence>
<evidence type="ECO:0000259" key="6">
    <source>
        <dbReference type="Pfam" id="PF18052"/>
    </source>
</evidence>
<dbReference type="Gramene" id="Kaladp0091s0003.1.v1.1">
    <property type="protein sequence ID" value="Kaladp0091s0003.1.v1.1.CDS.1"/>
    <property type="gene ID" value="Kaladp0091s0003.v1.1"/>
</dbReference>
<evidence type="ECO:0000313" key="9">
    <source>
        <dbReference type="EnsemblPlants" id="Kaladp0091s0003.1.v1.1.CDS.1"/>
    </source>
</evidence>
<dbReference type="AlphaFoldDB" id="A0A7N0UW39"/>
<dbReference type="InterPro" id="IPR038005">
    <property type="entry name" value="RX-like_CC"/>
</dbReference>
<dbReference type="SUPFAM" id="SSF52540">
    <property type="entry name" value="P-loop containing nucleoside triphosphate hydrolases"/>
    <property type="match status" value="1"/>
</dbReference>
<evidence type="ECO:0000256" key="1">
    <source>
        <dbReference type="ARBA" id="ARBA00022614"/>
    </source>
</evidence>
<dbReference type="InterPro" id="IPR042197">
    <property type="entry name" value="Apaf_helical"/>
</dbReference>
<dbReference type="FunFam" id="1.10.10.10:FF:000322">
    <property type="entry name" value="Probable disease resistance protein At1g63360"/>
    <property type="match status" value="1"/>
</dbReference>
<dbReference type="InterPro" id="IPR003591">
    <property type="entry name" value="Leu-rich_rpt_typical-subtyp"/>
</dbReference>
<keyword evidence="2" id="KW-0677">Repeat</keyword>
<evidence type="ECO:0000313" key="10">
    <source>
        <dbReference type="Proteomes" id="UP000594263"/>
    </source>
</evidence>
<dbReference type="InterPro" id="IPR027417">
    <property type="entry name" value="P-loop_NTPase"/>
</dbReference>
<dbReference type="GO" id="GO:0098542">
    <property type="term" value="P:defense response to other organism"/>
    <property type="evidence" value="ECO:0007669"/>
    <property type="project" value="TreeGrafter"/>
</dbReference>
<feature type="domain" description="Disease resistance protein winged helix" evidence="7">
    <location>
        <begin position="437"/>
        <end position="508"/>
    </location>
</feature>
<feature type="domain" description="NB-ARC" evidence="5">
    <location>
        <begin position="165"/>
        <end position="354"/>
    </location>
</feature>
<protein>
    <submittedName>
        <fullName evidence="9">Uncharacterized protein</fullName>
    </submittedName>
</protein>
<feature type="domain" description="Disease resistance N-terminal" evidence="6">
    <location>
        <begin position="7"/>
        <end position="93"/>
    </location>
</feature>
<accession>A0A7N0UW39</accession>
<dbReference type="PANTHER" id="PTHR23155:SF1205">
    <property type="entry name" value="DISEASE RESISTANCE PROTEIN RPM1"/>
    <property type="match status" value="1"/>
</dbReference>
<dbReference type="Pfam" id="PF23559">
    <property type="entry name" value="WHD_DRP"/>
    <property type="match status" value="1"/>
</dbReference>
<dbReference type="Gene3D" id="3.40.50.300">
    <property type="entry name" value="P-loop containing nucleotide triphosphate hydrolases"/>
    <property type="match status" value="1"/>
</dbReference>
<dbReference type="EnsemblPlants" id="Kaladp0091s0003.1.v1.1">
    <property type="protein sequence ID" value="Kaladp0091s0003.1.v1.1.CDS.1"/>
    <property type="gene ID" value="Kaladp0091s0003.v1.1"/>
</dbReference>
<dbReference type="OMA" id="FRIASCK"/>
<dbReference type="Gene3D" id="1.20.5.4130">
    <property type="match status" value="1"/>
</dbReference>
<dbReference type="PANTHER" id="PTHR23155">
    <property type="entry name" value="DISEASE RESISTANCE PROTEIN RP"/>
    <property type="match status" value="1"/>
</dbReference>
<dbReference type="FunFam" id="3.40.50.300:FF:001091">
    <property type="entry name" value="Probable disease resistance protein At1g61300"/>
    <property type="match status" value="1"/>
</dbReference>
<dbReference type="CDD" id="cd14798">
    <property type="entry name" value="RX-CC_like"/>
    <property type="match status" value="1"/>
</dbReference>
<dbReference type="InterPro" id="IPR002182">
    <property type="entry name" value="NB-ARC"/>
</dbReference>